<evidence type="ECO:0000313" key="4">
    <source>
        <dbReference type="Proteomes" id="UP000233766"/>
    </source>
</evidence>
<dbReference type="Gene3D" id="1.10.490.10">
    <property type="entry name" value="Globins"/>
    <property type="match status" value="1"/>
</dbReference>
<feature type="domain" description="STAS" evidence="2">
    <location>
        <begin position="194"/>
        <end position="309"/>
    </location>
</feature>
<dbReference type="AlphaFoldDB" id="A0A2N3VDE6"/>
<reference evidence="3 4" key="1">
    <citation type="submission" date="2017-12" db="EMBL/GenBank/DDBJ databases">
        <title>Sequencing the genomes of 1000 Actinobacteria strains.</title>
        <authorList>
            <person name="Klenk H.-P."/>
        </authorList>
    </citation>
    <scope>NUCLEOTIDE SEQUENCE [LARGE SCALE GENOMIC DNA]</scope>
    <source>
        <strain evidence="3 4">DSM 44489</strain>
    </source>
</reference>
<dbReference type="Gene3D" id="3.30.750.24">
    <property type="entry name" value="STAS domain"/>
    <property type="match status" value="1"/>
</dbReference>
<dbReference type="Pfam" id="PF01740">
    <property type="entry name" value="STAS"/>
    <property type="match status" value="1"/>
</dbReference>
<sequence>MTLMGTHGPEIPETPSFGGLVTTDDMVAARKRLMEFTDEDEALLRQFSGVATPGMAEIVDELRAYLNEHRDTAALLSGRDTEEQVEHLRSDHLSGLTAGTVDADYLIERMRMAARHERLGVKPTWLLGAYNRFLCSAASRICESSSSSDPERALATLLALQRLVFLDIGLAADIYLAKREHSNREQQRAVSELPTPVLQLIPGLLVVPIVGELDDRRALNLTNQLMAHIRNSRAQAAVVDITGLPSIDLDVAAHLITAVKACALLGAEVIFTGLSAEVARTLVDISPQKTTLITFVDLQSGVEHATQTLGYEMVMTWPLRNT</sequence>
<protein>
    <submittedName>
        <fullName evidence="3">Anti-anti-sigma regulatory factor</fullName>
    </submittedName>
</protein>
<organism evidence="3 4">
    <name type="scientific">Nocardia fluminea</name>
    <dbReference type="NCBI Taxonomy" id="134984"/>
    <lineage>
        <taxon>Bacteria</taxon>
        <taxon>Bacillati</taxon>
        <taxon>Actinomycetota</taxon>
        <taxon>Actinomycetes</taxon>
        <taxon>Mycobacteriales</taxon>
        <taxon>Nocardiaceae</taxon>
        <taxon>Nocardia</taxon>
    </lineage>
</organism>
<dbReference type="PROSITE" id="PS50801">
    <property type="entry name" value="STAS"/>
    <property type="match status" value="1"/>
</dbReference>
<dbReference type="SUPFAM" id="SSF52091">
    <property type="entry name" value="SpoIIaa-like"/>
    <property type="match status" value="1"/>
</dbReference>
<proteinExistence type="predicted"/>
<dbReference type="InterPro" id="IPR012292">
    <property type="entry name" value="Globin/Proto"/>
</dbReference>
<name>A0A2N3VDE6_9NOCA</name>
<dbReference type="OrthoDB" id="4514964at2"/>
<comment type="caution">
    <text evidence="3">The sequence shown here is derived from an EMBL/GenBank/DDBJ whole genome shotgun (WGS) entry which is preliminary data.</text>
</comment>
<dbReference type="InterPro" id="IPR044398">
    <property type="entry name" value="Globin-sensor_dom"/>
</dbReference>
<dbReference type="Pfam" id="PF11563">
    <property type="entry name" value="Protoglobin"/>
    <property type="match status" value="1"/>
</dbReference>
<evidence type="ECO:0000313" key="3">
    <source>
        <dbReference type="EMBL" id="PKV79639.1"/>
    </source>
</evidence>
<gene>
    <name evidence="3" type="ORF">ATK86_4040</name>
</gene>
<keyword evidence="1" id="KW-0597">Phosphoprotein</keyword>
<dbReference type="EMBL" id="PJMW01000002">
    <property type="protein sequence ID" value="PKV79639.1"/>
    <property type="molecule type" value="Genomic_DNA"/>
</dbReference>
<keyword evidence="4" id="KW-1185">Reference proteome</keyword>
<dbReference type="InterPro" id="IPR002645">
    <property type="entry name" value="STAS_dom"/>
</dbReference>
<evidence type="ECO:0000259" key="2">
    <source>
        <dbReference type="PROSITE" id="PS50801"/>
    </source>
</evidence>
<dbReference type="PANTHER" id="PTHR33745:SF3">
    <property type="entry name" value="RSBT CO-ANTAGONIST PROTEIN RSBRC"/>
    <property type="match status" value="1"/>
</dbReference>
<dbReference type="InterPro" id="IPR051932">
    <property type="entry name" value="Bact_StressResp_Reg"/>
</dbReference>
<dbReference type="SUPFAM" id="SSF46458">
    <property type="entry name" value="Globin-like"/>
    <property type="match status" value="1"/>
</dbReference>
<dbReference type="CDD" id="cd01068">
    <property type="entry name" value="globin_sensor"/>
    <property type="match status" value="1"/>
</dbReference>
<dbReference type="InterPro" id="IPR039379">
    <property type="entry name" value="Protoglobin_sensor_dom"/>
</dbReference>
<dbReference type="InterPro" id="IPR009050">
    <property type="entry name" value="Globin-like_sf"/>
</dbReference>
<accession>A0A2N3VDE6</accession>
<evidence type="ECO:0000256" key="1">
    <source>
        <dbReference type="ARBA" id="ARBA00022553"/>
    </source>
</evidence>
<dbReference type="PANTHER" id="PTHR33745">
    <property type="entry name" value="RSBT ANTAGONIST PROTEIN RSBS-RELATED"/>
    <property type="match status" value="1"/>
</dbReference>
<dbReference type="InterPro" id="IPR036513">
    <property type="entry name" value="STAS_dom_sf"/>
</dbReference>
<dbReference type="CDD" id="cd07041">
    <property type="entry name" value="STAS_RsbR_RsbS_like"/>
    <property type="match status" value="1"/>
</dbReference>
<dbReference type="Proteomes" id="UP000233766">
    <property type="component" value="Unassembled WGS sequence"/>
</dbReference>
<dbReference type="GO" id="GO:0019825">
    <property type="term" value="F:oxygen binding"/>
    <property type="evidence" value="ECO:0007669"/>
    <property type="project" value="InterPro"/>
</dbReference>
<dbReference type="GO" id="GO:0020037">
    <property type="term" value="F:heme binding"/>
    <property type="evidence" value="ECO:0007669"/>
    <property type="project" value="InterPro"/>
</dbReference>